<dbReference type="PANTHER" id="PTHR18934">
    <property type="entry name" value="ATP-DEPENDENT RNA HELICASE"/>
    <property type="match status" value="1"/>
</dbReference>
<comment type="caution">
    <text evidence="3">The sequence shown here is derived from an EMBL/GenBank/DDBJ whole genome shotgun (WGS) entry which is preliminary data.</text>
</comment>
<evidence type="ECO:0000313" key="4">
    <source>
        <dbReference type="Proteomes" id="UP001498771"/>
    </source>
</evidence>
<evidence type="ECO:0000256" key="1">
    <source>
        <dbReference type="SAM" id="MobiDB-lite"/>
    </source>
</evidence>
<dbReference type="Gene3D" id="3.40.50.300">
    <property type="entry name" value="P-loop containing nucleotide triphosphate hydrolases"/>
    <property type="match status" value="1"/>
</dbReference>
<dbReference type="SUPFAM" id="SSF50249">
    <property type="entry name" value="Nucleic acid-binding proteins"/>
    <property type="match status" value="1"/>
</dbReference>
<proteinExistence type="predicted"/>
<accession>A0ABR1FBN2</accession>
<name>A0ABR1FBN2_9ASCO</name>
<dbReference type="CDD" id="cd05684">
    <property type="entry name" value="S1_DHX8_helicase"/>
    <property type="match status" value="1"/>
</dbReference>
<dbReference type="Gene3D" id="2.40.50.140">
    <property type="entry name" value="Nucleic acid-binding proteins"/>
    <property type="match status" value="1"/>
</dbReference>
<dbReference type="SMART" id="SM00316">
    <property type="entry name" value="S1"/>
    <property type="match status" value="1"/>
</dbReference>
<feature type="compositionally biased region" description="Basic residues" evidence="1">
    <location>
        <begin position="180"/>
        <end position="189"/>
    </location>
</feature>
<dbReference type="EMBL" id="JBBJBU010000001">
    <property type="protein sequence ID" value="KAK7207262.1"/>
    <property type="molecule type" value="Genomic_DNA"/>
</dbReference>
<dbReference type="InterPro" id="IPR049621">
    <property type="entry name" value="S1_DHX8_helicase"/>
</dbReference>
<gene>
    <name evidence="3" type="ORF">BZA70DRAFT_7966</name>
</gene>
<evidence type="ECO:0000259" key="2">
    <source>
        <dbReference type="PROSITE" id="PS50126"/>
    </source>
</evidence>
<feature type="compositionally biased region" description="Basic and acidic residues" evidence="1">
    <location>
        <begin position="210"/>
        <end position="220"/>
    </location>
</feature>
<protein>
    <recommendedName>
        <fullName evidence="2">S1 motif domain-containing protein</fullName>
    </recommendedName>
</protein>
<feature type="region of interest" description="Disordered" evidence="1">
    <location>
        <begin position="87"/>
        <end position="221"/>
    </location>
</feature>
<keyword evidence="4" id="KW-1185">Reference proteome</keyword>
<organism evidence="3 4">
    <name type="scientific">Myxozyma melibiosi</name>
    <dbReference type="NCBI Taxonomy" id="54550"/>
    <lineage>
        <taxon>Eukaryota</taxon>
        <taxon>Fungi</taxon>
        <taxon>Dikarya</taxon>
        <taxon>Ascomycota</taxon>
        <taxon>Saccharomycotina</taxon>
        <taxon>Lipomycetes</taxon>
        <taxon>Lipomycetales</taxon>
        <taxon>Lipomycetaceae</taxon>
        <taxon>Myxozyma</taxon>
    </lineage>
</organism>
<dbReference type="InterPro" id="IPR012340">
    <property type="entry name" value="NA-bd_OB-fold"/>
</dbReference>
<dbReference type="SUPFAM" id="SSF52540">
    <property type="entry name" value="P-loop containing nucleoside triphosphate hydrolases"/>
    <property type="match status" value="1"/>
</dbReference>
<evidence type="ECO:0000313" key="3">
    <source>
        <dbReference type="EMBL" id="KAK7207262.1"/>
    </source>
</evidence>
<feature type="compositionally biased region" description="Basic and acidic residues" evidence="1">
    <location>
        <begin position="153"/>
        <end position="162"/>
    </location>
</feature>
<dbReference type="Proteomes" id="UP001498771">
    <property type="component" value="Unassembled WGS sequence"/>
</dbReference>
<dbReference type="InterPro" id="IPR027417">
    <property type="entry name" value="P-loop_NTPase"/>
</dbReference>
<feature type="domain" description="S1 motif" evidence="2">
    <location>
        <begin position="228"/>
        <end position="299"/>
    </location>
</feature>
<dbReference type="PROSITE" id="PS50126">
    <property type="entry name" value="S1"/>
    <property type="match status" value="1"/>
</dbReference>
<sequence length="637" mass="71758">MASASAGLADDFEKLEVLALVSKITSELENHLGRRDKDLAEKIIQIHSKSSSVDDFQKIIKGGLNESLSPELASSIDRFIRLMHPKYKKASSTSKTADDDVRFKTPHSTAASSSSRRRRRDDDGASDEDDSGRRRHRSSRHEEDDKRRRHHRSSEADDEDRHHSRRRRHDADDGEESRSSSHRHRHHRHRDDDEERHSDRHSSRHGTSSRSERRRERTPELDDAPQLFKVYTGKVANITDFGAFVTLNGLRTRTDGLVHVSQIQSGGRINHPSDFLERGQQVYVKVVTIEGTRIGLSMKDIDQQTGEDIGLQTHLTGANARTMGVDYDTERNKKVNVLKQPAKKRLTSPERWEIKQLIASGVVNAGDYPDIDDDLNAMADEADLEAEEDVDIEVREEEPPFLAGQTKQSLELSPIRVVKAPDGSLYRAAMAGTTLAKDRREQKQQAAREEADKKVQVAALEEQWEDPMVDPSSRVLAGEVKASAKKTGPANMPEWKQKALYNNTSFGRITNMSIKEQRESLPVFKLRDKLITAVRENQLLIVVGDTGSGKTTQITQYLAEEGFAERGKIACTQPRRVAATSVAKRVADEVGCRMGDEVGYTIRFDDCTSPKTKINILLLCSTRRTSVRLQLIFCLLF</sequence>
<dbReference type="InterPro" id="IPR003029">
    <property type="entry name" value="S1_domain"/>
</dbReference>
<dbReference type="RefSeq" id="XP_064770295.1">
    <property type="nucleotide sequence ID" value="XM_064915414.1"/>
</dbReference>
<reference evidence="3 4" key="1">
    <citation type="submission" date="2024-03" db="EMBL/GenBank/DDBJ databases">
        <title>Genome-scale model development and genomic sequencing of the oleaginous clade Lipomyces.</title>
        <authorList>
            <consortium name="Lawrence Berkeley National Laboratory"/>
            <person name="Czajka J.J."/>
            <person name="Han Y."/>
            <person name="Kim J."/>
            <person name="Mondo S.J."/>
            <person name="Hofstad B.A."/>
            <person name="Robles A."/>
            <person name="Haridas S."/>
            <person name="Riley R."/>
            <person name="LaButti K."/>
            <person name="Pangilinan J."/>
            <person name="Andreopoulos W."/>
            <person name="Lipzen A."/>
            <person name="Yan J."/>
            <person name="Wang M."/>
            <person name="Ng V."/>
            <person name="Grigoriev I.V."/>
            <person name="Spatafora J.W."/>
            <person name="Magnuson J.K."/>
            <person name="Baker S.E."/>
            <person name="Pomraning K.R."/>
        </authorList>
    </citation>
    <scope>NUCLEOTIDE SEQUENCE [LARGE SCALE GENOMIC DNA]</scope>
    <source>
        <strain evidence="3 4">Phaff 52-87</strain>
    </source>
</reference>
<dbReference type="PANTHER" id="PTHR18934:SF85">
    <property type="entry name" value="ATP-DEPENDENT RNA HELICASE DHX8"/>
    <property type="match status" value="1"/>
</dbReference>
<dbReference type="Pfam" id="PF00575">
    <property type="entry name" value="S1"/>
    <property type="match status" value="1"/>
</dbReference>
<dbReference type="GeneID" id="90040926"/>